<dbReference type="AlphaFoldDB" id="A0A850GXG7"/>
<name>A0A850GXG7_9SPHN</name>
<dbReference type="InterPro" id="IPR025652">
    <property type="entry name" value="TesB_C"/>
</dbReference>
<comment type="caution">
    <text evidence="5">The sequence shown here is derived from an EMBL/GenBank/DDBJ whole genome shotgun (WGS) entry which is preliminary data.</text>
</comment>
<dbReference type="PROSITE" id="PS51257">
    <property type="entry name" value="PROKAR_LIPOPROTEIN"/>
    <property type="match status" value="1"/>
</dbReference>
<dbReference type="GO" id="GO:0009062">
    <property type="term" value="P:fatty acid catabolic process"/>
    <property type="evidence" value="ECO:0007669"/>
    <property type="project" value="TreeGrafter"/>
</dbReference>
<dbReference type="InterPro" id="IPR042171">
    <property type="entry name" value="Acyl-CoA_hotdog"/>
</dbReference>
<feature type="domain" description="Acyl-CoA thioesterase 2 C-terminal" evidence="3">
    <location>
        <begin position="127"/>
        <end position="250"/>
    </location>
</feature>
<evidence type="ECO:0000256" key="2">
    <source>
        <dbReference type="ARBA" id="ARBA00022801"/>
    </source>
</evidence>
<dbReference type="Proteomes" id="UP000561438">
    <property type="component" value="Unassembled WGS sequence"/>
</dbReference>
<dbReference type="InterPro" id="IPR029069">
    <property type="entry name" value="HotDog_dom_sf"/>
</dbReference>
<comment type="similarity">
    <text evidence="1">Belongs to the C/M/P thioester hydrolase family.</text>
</comment>
<sequence>MGPRLFGGHALAQGLLAACHEEKVSRLPHSLHAYFLKAGSSMEPTRYTVSSLSQGRSFAARRVDAEQGGTTIFTMNVSFHVEETGFEHAAPPPYELDSDAAFAAVAQWRTDNAQASSAPWVDRLQKRPIEIVPLDPESLFGGEEAKPENGVWMRMREPAGADPVLQRALLAYASDMMFLRNAMLPHGVRPGSDRVQAASLDHALWFHTTPDFDRWHLYATESPWAGAARGLNRGHFYDQEGRMVATVAQESLMRPKVQKS</sequence>
<dbReference type="InterPro" id="IPR003703">
    <property type="entry name" value="Acyl_CoA_thio"/>
</dbReference>
<gene>
    <name evidence="5" type="ORF">HUV48_04540</name>
</gene>
<accession>A0A850GXG7</accession>
<dbReference type="Pfam" id="PF02551">
    <property type="entry name" value="Acyl_CoA_thio"/>
    <property type="match status" value="1"/>
</dbReference>
<dbReference type="CDD" id="cd03445">
    <property type="entry name" value="Thioesterase_II_repeat2"/>
    <property type="match status" value="1"/>
</dbReference>
<proteinExistence type="inferred from homology"/>
<dbReference type="EMBL" id="JABWGV010000001">
    <property type="protein sequence ID" value="NVD44284.1"/>
    <property type="molecule type" value="Genomic_DNA"/>
</dbReference>
<dbReference type="SUPFAM" id="SSF54637">
    <property type="entry name" value="Thioesterase/thiol ester dehydrase-isomerase"/>
    <property type="match status" value="2"/>
</dbReference>
<dbReference type="Pfam" id="PF13622">
    <property type="entry name" value="4HBT_3"/>
    <property type="match status" value="1"/>
</dbReference>
<feature type="domain" description="Acyl-CoA thioesterase-like N-terminal HotDog" evidence="4">
    <location>
        <begin position="2"/>
        <end position="80"/>
    </location>
</feature>
<evidence type="ECO:0000259" key="4">
    <source>
        <dbReference type="Pfam" id="PF13622"/>
    </source>
</evidence>
<organism evidence="5 6">
    <name type="scientific">Qipengyuania atrilutea</name>
    <dbReference type="NCBI Taxonomy" id="2744473"/>
    <lineage>
        <taxon>Bacteria</taxon>
        <taxon>Pseudomonadati</taxon>
        <taxon>Pseudomonadota</taxon>
        <taxon>Alphaproteobacteria</taxon>
        <taxon>Sphingomonadales</taxon>
        <taxon>Erythrobacteraceae</taxon>
        <taxon>Qipengyuania</taxon>
    </lineage>
</organism>
<evidence type="ECO:0000313" key="6">
    <source>
        <dbReference type="Proteomes" id="UP000561438"/>
    </source>
</evidence>
<reference evidence="5 6" key="1">
    <citation type="submission" date="2020-06" db="EMBL/GenBank/DDBJ databases">
        <title>Altererythrobacter sp. HHU K3-1.</title>
        <authorList>
            <person name="Zhang D."/>
            <person name="Xue H."/>
        </authorList>
    </citation>
    <scope>NUCLEOTIDE SEQUENCE [LARGE SCALE GENOMIC DNA]</scope>
    <source>
        <strain evidence="5 6">HHU K3-1</strain>
    </source>
</reference>
<dbReference type="GO" id="GO:0006637">
    <property type="term" value="P:acyl-CoA metabolic process"/>
    <property type="evidence" value="ECO:0007669"/>
    <property type="project" value="InterPro"/>
</dbReference>
<protein>
    <submittedName>
        <fullName evidence="5">Thioesterase family protein</fullName>
    </submittedName>
</protein>
<evidence type="ECO:0000259" key="3">
    <source>
        <dbReference type="Pfam" id="PF02551"/>
    </source>
</evidence>
<dbReference type="PANTHER" id="PTHR11066:SF34">
    <property type="entry name" value="ACYL-COENZYME A THIOESTERASE 8"/>
    <property type="match status" value="1"/>
</dbReference>
<evidence type="ECO:0000313" key="5">
    <source>
        <dbReference type="EMBL" id="NVD44284.1"/>
    </source>
</evidence>
<dbReference type="GO" id="GO:0047617">
    <property type="term" value="F:fatty acyl-CoA hydrolase activity"/>
    <property type="evidence" value="ECO:0007669"/>
    <property type="project" value="InterPro"/>
</dbReference>
<keyword evidence="2" id="KW-0378">Hydrolase</keyword>
<evidence type="ECO:0000256" key="1">
    <source>
        <dbReference type="ARBA" id="ARBA00006538"/>
    </source>
</evidence>
<dbReference type="PANTHER" id="PTHR11066">
    <property type="entry name" value="ACYL-COA THIOESTERASE"/>
    <property type="match status" value="1"/>
</dbReference>
<dbReference type="Gene3D" id="2.40.160.210">
    <property type="entry name" value="Acyl-CoA thioesterase, double hotdog domain"/>
    <property type="match status" value="1"/>
</dbReference>
<dbReference type="InterPro" id="IPR049449">
    <property type="entry name" value="TesB_ACOT8-like_N"/>
</dbReference>
<keyword evidence="6" id="KW-1185">Reference proteome</keyword>
<dbReference type="CDD" id="cd03444">
    <property type="entry name" value="Thioesterase_II_repeat1"/>
    <property type="match status" value="1"/>
</dbReference>